<dbReference type="Pfam" id="PF00903">
    <property type="entry name" value="Glyoxalase"/>
    <property type="match status" value="1"/>
</dbReference>
<keyword evidence="3" id="KW-1185">Reference proteome</keyword>
<dbReference type="InterPro" id="IPR028973">
    <property type="entry name" value="PhnB-like"/>
</dbReference>
<evidence type="ECO:0000313" key="2">
    <source>
        <dbReference type="EMBL" id="MBP2113917.1"/>
    </source>
</evidence>
<feature type="domain" description="Glyoxalase/fosfomycin resistance/dioxygenase" evidence="1">
    <location>
        <begin position="6"/>
        <end position="134"/>
    </location>
</feature>
<reference evidence="2 3" key="1">
    <citation type="submission" date="2021-03" db="EMBL/GenBank/DDBJ databases">
        <title>Genomic Encyclopedia of Type Strains, Phase IV (KMG-IV): sequencing the most valuable type-strain genomes for metagenomic binning, comparative biology and taxonomic classification.</title>
        <authorList>
            <person name="Goeker M."/>
        </authorList>
    </citation>
    <scope>NUCLEOTIDE SEQUENCE [LARGE SCALE GENOMIC DNA]</scope>
    <source>
        <strain evidence="2 3">DSM 101953</strain>
    </source>
</reference>
<dbReference type="PANTHER" id="PTHR33990">
    <property type="entry name" value="PROTEIN YJDN-RELATED"/>
    <property type="match status" value="1"/>
</dbReference>
<proteinExistence type="predicted"/>
<dbReference type="SUPFAM" id="SSF54593">
    <property type="entry name" value="Glyoxalase/Bleomycin resistance protein/Dihydroxybiphenyl dioxygenase"/>
    <property type="match status" value="1"/>
</dbReference>
<evidence type="ECO:0000259" key="1">
    <source>
        <dbReference type="Pfam" id="PF00903"/>
    </source>
</evidence>
<dbReference type="Proteomes" id="UP000773462">
    <property type="component" value="Unassembled WGS sequence"/>
</dbReference>
<dbReference type="PANTHER" id="PTHR33990:SF1">
    <property type="entry name" value="PROTEIN YJDN"/>
    <property type="match status" value="1"/>
</dbReference>
<organism evidence="2 3">
    <name type="scientific">Paenibacillus silagei</name>
    <dbReference type="NCBI Taxonomy" id="1670801"/>
    <lineage>
        <taxon>Bacteria</taxon>
        <taxon>Bacillati</taxon>
        <taxon>Bacillota</taxon>
        <taxon>Bacilli</taxon>
        <taxon>Bacillales</taxon>
        <taxon>Paenibacillaceae</taxon>
        <taxon>Paenibacillus</taxon>
    </lineage>
</organism>
<dbReference type="CDD" id="cd06588">
    <property type="entry name" value="PhnB_like"/>
    <property type="match status" value="1"/>
</dbReference>
<dbReference type="Gene3D" id="3.10.180.10">
    <property type="entry name" value="2,3-Dihydroxybiphenyl 1,2-Dioxygenase, domain 1"/>
    <property type="match status" value="1"/>
</dbReference>
<accession>A0ABS4NV35</accession>
<dbReference type="InterPro" id="IPR004360">
    <property type="entry name" value="Glyas_Fos-R_dOase_dom"/>
</dbReference>
<comment type="caution">
    <text evidence="2">The sequence shown here is derived from an EMBL/GenBank/DDBJ whole genome shotgun (WGS) entry which is preliminary data.</text>
</comment>
<dbReference type="EMBL" id="JAGGLV010000014">
    <property type="protein sequence ID" value="MBP2113917.1"/>
    <property type="molecule type" value="Genomic_DNA"/>
</dbReference>
<protein>
    <submittedName>
        <fullName evidence="2">PhnB protein</fullName>
    </submittedName>
</protein>
<name>A0ABS4NV35_9BACL</name>
<gene>
    <name evidence="2" type="ORF">J2Z70_004078</name>
</gene>
<dbReference type="InterPro" id="IPR029068">
    <property type="entry name" value="Glyas_Bleomycin-R_OHBP_Dase"/>
</dbReference>
<evidence type="ECO:0000313" key="3">
    <source>
        <dbReference type="Proteomes" id="UP000773462"/>
    </source>
</evidence>
<dbReference type="RefSeq" id="WP_209876176.1">
    <property type="nucleotide sequence ID" value="NZ_JAGGLV010000014.1"/>
</dbReference>
<sequence length="141" mass="15496">MKLQMNPYILVDGSAREAIAFYQEALGAVVLFKQTMGEGPQNPDAPMTEQEKAQIAHAVLLAGETKFFVADYEPGMPRSRGNSINICLTVETETEAQQLFTSLKAGGTVDIELAPAYYSPAYGMVTDKFGVCFQIFMDNRK</sequence>